<sequence>MLQHQFQVELQALEASQKAARQAAHVKMQNAFEAMDGSLGQHVDGAMDHIIATQQAIQDACIQLGKVQVQRHQKVVRWKAELRRFQTQVDDLKLFEQWCERTEANLHLVCGKLEYRYVCHELNRLDDDTSTS</sequence>
<gene>
    <name evidence="1" type="ORF">DYB37_000981</name>
</gene>
<dbReference type="Proteomes" id="UP000285430">
    <property type="component" value="Unassembled WGS sequence"/>
</dbReference>
<accession>A0A3R6XTD3</accession>
<reference evidence="1 2" key="1">
    <citation type="submission" date="2018-08" db="EMBL/GenBank/DDBJ databases">
        <title>Aphanomyces genome sequencing and annotation.</title>
        <authorList>
            <person name="Minardi D."/>
            <person name="Oidtmann B."/>
            <person name="Van Der Giezen M."/>
            <person name="Studholme D.J."/>
        </authorList>
    </citation>
    <scope>NUCLEOTIDE SEQUENCE [LARGE SCALE GENOMIC DNA]</scope>
    <source>
        <strain evidence="1 2">Da</strain>
    </source>
</reference>
<comment type="caution">
    <text evidence="1">The sequence shown here is derived from an EMBL/GenBank/DDBJ whole genome shotgun (WGS) entry which is preliminary data.</text>
</comment>
<proteinExistence type="predicted"/>
<dbReference type="EMBL" id="QUTH01002994">
    <property type="protein sequence ID" value="RHZ22462.1"/>
    <property type="molecule type" value="Genomic_DNA"/>
</dbReference>
<evidence type="ECO:0000313" key="1">
    <source>
        <dbReference type="EMBL" id="RHZ22462.1"/>
    </source>
</evidence>
<evidence type="ECO:0000313" key="2">
    <source>
        <dbReference type="Proteomes" id="UP000285430"/>
    </source>
</evidence>
<dbReference type="AlphaFoldDB" id="A0A3R6XTD3"/>
<protein>
    <submittedName>
        <fullName evidence="1">Uncharacterized protein</fullName>
    </submittedName>
</protein>
<name>A0A3R6XTD3_APHAT</name>
<dbReference type="Pfam" id="PF06320">
    <property type="entry name" value="GCN5L1"/>
    <property type="match status" value="1"/>
</dbReference>
<dbReference type="VEuPathDB" id="FungiDB:H257_07467"/>
<organism evidence="1 2">
    <name type="scientific">Aphanomyces astaci</name>
    <name type="common">Crayfish plague agent</name>
    <dbReference type="NCBI Taxonomy" id="112090"/>
    <lineage>
        <taxon>Eukaryota</taxon>
        <taxon>Sar</taxon>
        <taxon>Stramenopiles</taxon>
        <taxon>Oomycota</taxon>
        <taxon>Saprolegniomycetes</taxon>
        <taxon>Saprolegniales</taxon>
        <taxon>Verrucalvaceae</taxon>
        <taxon>Aphanomyces</taxon>
    </lineage>
</organism>